<comment type="caution">
    <text evidence="1">The sequence shown here is derived from an EMBL/GenBank/DDBJ whole genome shotgun (WGS) entry which is preliminary data.</text>
</comment>
<reference evidence="1 2" key="1">
    <citation type="submission" date="2015-11" db="EMBL/GenBank/DDBJ databases">
        <title>Genomic analysis of 38 Legionella species identifies large and diverse effector repertoires.</title>
        <authorList>
            <person name="Burstein D."/>
            <person name="Amaro F."/>
            <person name="Zusman T."/>
            <person name="Lifshitz Z."/>
            <person name="Cohen O."/>
            <person name="Gilbert J.A."/>
            <person name="Pupko T."/>
            <person name="Shuman H.A."/>
            <person name="Segal G."/>
        </authorList>
    </citation>
    <scope>NUCLEOTIDE SEQUENCE [LARGE SCALE GENOMIC DNA]</scope>
    <source>
        <strain evidence="1 2">WO-44C</strain>
    </source>
</reference>
<dbReference type="RefSeq" id="WP_058443448.1">
    <property type="nucleotide sequence ID" value="NZ_CAAAHT010000023.1"/>
</dbReference>
<evidence type="ECO:0000313" key="2">
    <source>
        <dbReference type="Proteomes" id="UP000054698"/>
    </source>
</evidence>
<protein>
    <submittedName>
        <fullName evidence="1">Ankyrin repeat-containing protein</fullName>
    </submittedName>
</protein>
<gene>
    <name evidence="1" type="ORF">Lfee_0227</name>
</gene>
<keyword evidence="2" id="KW-1185">Reference proteome</keyword>
<accession>A0A0W0U8P3</accession>
<name>A0A0W0U8P3_9GAMM</name>
<dbReference type="EMBL" id="LNYB01000009">
    <property type="protein sequence ID" value="KTD04139.1"/>
    <property type="molecule type" value="Genomic_DNA"/>
</dbReference>
<dbReference type="AlphaFoldDB" id="A0A0W0U8P3"/>
<dbReference type="STRING" id="453.Lfee_0227"/>
<dbReference type="PATRIC" id="fig|453.4.peg.249"/>
<proteinExistence type="predicted"/>
<sequence length="711" mass="82405">MPVTRYIFIPELTTFYDDRDYPQKIATAIKKAITQKYFETHSTREQASDPKDSLFRTRFPMGGILELEGKDESELSPDCISRRCTDILALSSNEQRTKQLSVFIKKVHVKGFTLPFTELSIKEREAAQVKAFDFNPVDDSALQLTQPPLLYLKKIRPELFFLLFTDHQFFLNFENWRHYNAREPKGRGCMYDLFHATATLCERLMTPSETNLTMEEIQTLQKQLSESVFANLKEDKRGVFRESYNSFPLHYDAVTVAGIKELLQRIKSDKQAEGFRIGYFKKSLIVSSFCNNMSTLIREEAPWKKFPSDEEEVFTSERLKELEEFEKSELERLETLAINATAKSRNIPLDDVKAIINSFLQDFTPHKRVAKSHYWSNLGYYYSDLSSNYRHSSPKAECQYDLGFARSHALASAGNVTPPAVNIQGFTEQELEDLAKKIYKEIQGGASIHLFTPEPTLALQWAQDALQKYNHAIPNTQNAEEVIQVVDDLIHELEILHLFHDVNCRTNYLLMNFLFLRRSIKWATEFNPNRLDAHSSKERVLQHKQAILRTDYIIAHQEQLAKYNERLDLIYLANLRHVQTVQYTPGELSEIRVDGQYAEMAQQLITKLDEFEKIFQATLTTLIKKYDLQMHTQTAAKPQFFPVPPDYIQFVKALKQLQSDYNINDFFTCVAGLELVTGIREDLRKLQTLTGYNAQWLLTQIPNVECSLETS</sequence>
<dbReference type="Proteomes" id="UP000054698">
    <property type="component" value="Unassembled WGS sequence"/>
</dbReference>
<dbReference type="OrthoDB" id="5632628at2"/>
<evidence type="ECO:0000313" key="1">
    <source>
        <dbReference type="EMBL" id="KTD04139.1"/>
    </source>
</evidence>
<organism evidence="1 2">
    <name type="scientific">Legionella feeleii</name>
    <dbReference type="NCBI Taxonomy" id="453"/>
    <lineage>
        <taxon>Bacteria</taxon>
        <taxon>Pseudomonadati</taxon>
        <taxon>Pseudomonadota</taxon>
        <taxon>Gammaproteobacteria</taxon>
        <taxon>Legionellales</taxon>
        <taxon>Legionellaceae</taxon>
        <taxon>Legionella</taxon>
    </lineage>
</organism>